<gene>
    <name evidence="1" type="ORF">QFC20_006921</name>
</gene>
<accession>A0ACC2V5G1</accession>
<keyword evidence="2" id="KW-1185">Reference proteome</keyword>
<feature type="non-terminal residue" evidence="1">
    <location>
        <position position="103"/>
    </location>
</feature>
<reference evidence="1" key="1">
    <citation type="submission" date="2023-04" db="EMBL/GenBank/DDBJ databases">
        <title>Draft Genome sequencing of Naganishia species isolated from polar environments using Oxford Nanopore Technology.</title>
        <authorList>
            <person name="Leo P."/>
            <person name="Venkateswaran K."/>
        </authorList>
    </citation>
    <scope>NUCLEOTIDE SEQUENCE</scope>
    <source>
        <strain evidence="1">MNA-CCFEE 5262</strain>
    </source>
</reference>
<proteinExistence type="predicted"/>
<protein>
    <submittedName>
        <fullName evidence="1">Uncharacterized protein</fullName>
    </submittedName>
</protein>
<comment type="caution">
    <text evidence="1">The sequence shown here is derived from an EMBL/GenBank/DDBJ whole genome shotgun (WGS) entry which is preliminary data.</text>
</comment>
<evidence type="ECO:0000313" key="1">
    <source>
        <dbReference type="EMBL" id="KAJ9094353.1"/>
    </source>
</evidence>
<dbReference type="EMBL" id="JASBWS010000139">
    <property type="protein sequence ID" value="KAJ9094353.1"/>
    <property type="molecule type" value="Genomic_DNA"/>
</dbReference>
<evidence type="ECO:0000313" key="2">
    <source>
        <dbReference type="Proteomes" id="UP001230649"/>
    </source>
</evidence>
<name>A0ACC2V5G1_9TREE</name>
<sequence>MSLMDTMVSFRQMFDSDDSDSLDAAAGLVETVSALGSSFSDSSMTQELDEFRLWVAAHEAGVFETVSDEISAAKQAEAEILKKFVATGESFITALEGDWADTS</sequence>
<dbReference type="Proteomes" id="UP001230649">
    <property type="component" value="Unassembled WGS sequence"/>
</dbReference>
<organism evidence="1 2">
    <name type="scientific">Naganishia adeliensis</name>
    <dbReference type="NCBI Taxonomy" id="92952"/>
    <lineage>
        <taxon>Eukaryota</taxon>
        <taxon>Fungi</taxon>
        <taxon>Dikarya</taxon>
        <taxon>Basidiomycota</taxon>
        <taxon>Agaricomycotina</taxon>
        <taxon>Tremellomycetes</taxon>
        <taxon>Filobasidiales</taxon>
        <taxon>Filobasidiaceae</taxon>
        <taxon>Naganishia</taxon>
    </lineage>
</organism>